<dbReference type="AlphaFoldDB" id="A0ABD5NLX3"/>
<evidence type="ECO:0000313" key="3">
    <source>
        <dbReference type="Proteomes" id="UP001595846"/>
    </source>
</evidence>
<dbReference type="InterPro" id="IPR046147">
    <property type="entry name" value="DUF6149"/>
</dbReference>
<evidence type="ECO:0000313" key="2">
    <source>
        <dbReference type="EMBL" id="MFC3957971.1"/>
    </source>
</evidence>
<proteinExistence type="predicted"/>
<feature type="compositionally biased region" description="Basic and acidic residues" evidence="1">
    <location>
        <begin position="144"/>
        <end position="153"/>
    </location>
</feature>
<organism evidence="2 3">
    <name type="scientific">Halovivax cerinus</name>
    <dbReference type="NCBI Taxonomy" id="1487865"/>
    <lineage>
        <taxon>Archaea</taxon>
        <taxon>Methanobacteriati</taxon>
        <taxon>Methanobacteriota</taxon>
        <taxon>Stenosarchaea group</taxon>
        <taxon>Halobacteria</taxon>
        <taxon>Halobacteriales</taxon>
        <taxon>Natrialbaceae</taxon>
        <taxon>Halovivax</taxon>
    </lineage>
</organism>
<dbReference type="Proteomes" id="UP001595846">
    <property type="component" value="Unassembled WGS sequence"/>
</dbReference>
<dbReference type="EMBL" id="JBHSAQ010000002">
    <property type="protein sequence ID" value="MFC3957971.1"/>
    <property type="molecule type" value="Genomic_DNA"/>
</dbReference>
<accession>A0ABD5NLX3</accession>
<dbReference type="GeneID" id="73903352"/>
<feature type="compositionally biased region" description="Basic and acidic residues" evidence="1">
    <location>
        <begin position="202"/>
        <end position="212"/>
    </location>
</feature>
<protein>
    <submittedName>
        <fullName evidence="2">DUF6149 family protein</fullName>
    </submittedName>
</protein>
<keyword evidence="3" id="KW-1185">Reference proteome</keyword>
<comment type="caution">
    <text evidence="2">The sequence shown here is derived from an EMBL/GenBank/DDBJ whole genome shotgun (WGS) entry which is preliminary data.</text>
</comment>
<feature type="region of interest" description="Disordered" evidence="1">
    <location>
        <begin position="130"/>
        <end position="159"/>
    </location>
</feature>
<evidence type="ECO:0000256" key="1">
    <source>
        <dbReference type="SAM" id="MobiDB-lite"/>
    </source>
</evidence>
<sequence>MKLRQTARHVASRKALETPVVRDVARRGLVRLHTRVFLGTADPNHAEERHAHLDALFDVTVDTYLEALRAGYDEAAAREITHLQANFDFYNHGWTEMMEIPVDELDAHFDRYADFFDAWGITIADPLGEFATGPLPDAPSTPGRLDDPDHPHAEAGFADDVYVEDPDGELLVGGRTLDESVPVTDAVGVGDEALRSVESVDEDRSADERNQSVDEQGE</sequence>
<dbReference type="RefSeq" id="WP_256530660.1">
    <property type="nucleotide sequence ID" value="NZ_CP101824.1"/>
</dbReference>
<dbReference type="Pfam" id="PF19646">
    <property type="entry name" value="DUF6149"/>
    <property type="match status" value="1"/>
</dbReference>
<gene>
    <name evidence="2" type="ORF">ACFOUR_06240</name>
</gene>
<reference evidence="2 3" key="1">
    <citation type="journal article" date="2019" name="Int. J. Syst. Evol. Microbiol.">
        <title>The Global Catalogue of Microorganisms (GCM) 10K type strain sequencing project: providing services to taxonomists for standard genome sequencing and annotation.</title>
        <authorList>
            <consortium name="The Broad Institute Genomics Platform"/>
            <consortium name="The Broad Institute Genome Sequencing Center for Infectious Disease"/>
            <person name="Wu L."/>
            <person name="Ma J."/>
        </authorList>
    </citation>
    <scope>NUCLEOTIDE SEQUENCE [LARGE SCALE GENOMIC DNA]</scope>
    <source>
        <strain evidence="2 3">IBRC-M 10256</strain>
    </source>
</reference>
<feature type="region of interest" description="Disordered" evidence="1">
    <location>
        <begin position="173"/>
        <end position="218"/>
    </location>
</feature>
<name>A0ABD5NLX3_9EURY</name>